<gene>
    <name evidence="3" type="ORF">Poli38472_001110</name>
</gene>
<evidence type="ECO:0000313" key="3">
    <source>
        <dbReference type="EMBL" id="TMW68954.1"/>
    </source>
</evidence>
<dbReference type="Gene3D" id="3.40.50.720">
    <property type="entry name" value="NAD(P)-binding Rossmann-like Domain"/>
    <property type="match status" value="1"/>
</dbReference>
<evidence type="ECO:0000313" key="4">
    <source>
        <dbReference type="Proteomes" id="UP000794436"/>
    </source>
</evidence>
<dbReference type="EMBL" id="SPLM01000001">
    <property type="protein sequence ID" value="TMW68954.1"/>
    <property type="molecule type" value="Genomic_DNA"/>
</dbReference>
<dbReference type="AlphaFoldDB" id="A0A8K1FQ19"/>
<comment type="similarity">
    <text evidence="1">Belongs to the short-chain dehydrogenases/reductases (SDR) family.</text>
</comment>
<evidence type="ECO:0000256" key="1">
    <source>
        <dbReference type="ARBA" id="ARBA00006484"/>
    </source>
</evidence>
<dbReference type="GO" id="GO:0016491">
    <property type="term" value="F:oxidoreductase activity"/>
    <property type="evidence" value="ECO:0007669"/>
    <property type="project" value="UniProtKB-KW"/>
</dbReference>
<dbReference type="SUPFAM" id="SSF51735">
    <property type="entry name" value="NAD(P)-binding Rossmann-fold domains"/>
    <property type="match status" value="1"/>
</dbReference>
<dbReference type="PANTHER" id="PTHR24320:SF148">
    <property type="entry name" value="NAD(P)-BINDING ROSSMANN-FOLD SUPERFAMILY PROTEIN"/>
    <property type="match status" value="1"/>
</dbReference>
<dbReference type="Pfam" id="PF00106">
    <property type="entry name" value="adh_short"/>
    <property type="match status" value="1"/>
</dbReference>
<keyword evidence="4" id="KW-1185">Reference proteome</keyword>
<dbReference type="PANTHER" id="PTHR24320">
    <property type="entry name" value="RETINOL DEHYDROGENASE"/>
    <property type="match status" value="1"/>
</dbReference>
<evidence type="ECO:0008006" key="5">
    <source>
        <dbReference type="Google" id="ProtNLM"/>
    </source>
</evidence>
<proteinExistence type="inferred from homology"/>
<organism evidence="3 4">
    <name type="scientific">Pythium oligandrum</name>
    <name type="common">Mycoparasitic fungus</name>
    <dbReference type="NCBI Taxonomy" id="41045"/>
    <lineage>
        <taxon>Eukaryota</taxon>
        <taxon>Sar</taxon>
        <taxon>Stramenopiles</taxon>
        <taxon>Oomycota</taxon>
        <taxon>Peronosporomycetes</taxon>
        <taxon>Pythiales</taxon>
        <taxon>Pythiaceae</taxon>
        <taxon>Pythium</taxon>
    </lineage>
</organism>
<dbReference type="InterPro" id="IPR002347">
    <property type="entry name" value="SDR_fam"/>
</dbReference>
<reference evidence="3" key="1">
    <citation type="submission" date="2019-03" db="EMBL/GenBank/DDBJ databases">
        <title>Long read genome sequence of the mycoparasitic Pythium oligandrum ATCC 38472 isolated from sugarbeet rhizosphere.</title>
        <authorList>
            <person name="Gaulin E."/>
        </authorList>
    </citation>
    <scope>NUCLEOTIDE SEQUENCE</scope>
    <source>
        <strain evidence="3">ATCC 38472_TT</strain>
    </source>
</reference>
<protein>
    <recommendedName>
        <fullName evidence="5">Protochlorophyllide reductase</fullName>
    </recommendedName>
</protein>
<dbReference type="OrthoDB" id="157595at2759"/>
<accession>A0A8K1FQ19</accession>
<dbReference type="InterPro" id="IPR036291">
    <property type="entry name" value="NAD(P)-bd_dom_sf"/>
</dbReference>
<comment type="caution">
    <text evidence="3">The sequence shown here is derived from an EMBL/GenBank/DDBJ whole genome shotgun (WGS) entry which is preliminary data.</text>
</comment>
<name>A0A8K1FQ19_PYTOL</name>
<dbReference type="Proteomes" id="UP000794436">
    <property type="component" value="Unassembled WGS sequence"/>
</dbReference>
<sequence>MSKKVILVTGANSGIGLECCRALAKLENIHVIAAGRSKERIDEAVKEIKATASPSSAVEGVIVDLASLKSVREFADSINKRGLQLFSLVCNAGIQAKTKTTTVDGFESTIGTNHIGHFLLVKLLLDCTKRIITLASETHDPAEKTGMPAPNVSDLDQMAKGYTNFSGPEAYPTSKLCNMLLAKELARQHPEKEVLMYTPGLTPDTNLFREQSWILFKLLILVVRFVYLFRTDRLSTSEYSGGYLARVASAESLLDNGWRNGDYIRIDEPWQPSEQVRNPVLAKELWDKSEEWVRPFAQ</sequence>
<keyword evidence="2" id="KW-0560">Oxidoreductase</keyword>
<evidence type="ECO:0000256" key="2">
    <source>
        <dbReference type="ARBA" id="ARBA00023002"/>
    </source>
</evidence>
<dbReference type="PRINTS" id="PR00081">
    <property type="entry name" value="GDHRDH"/>
</dbReference>